<name>A0ACC1NDW5_9HYPO</name>
<comment type="caution">
    <text evidence="1">The sequence shown here is derived from an EMBL/GenBank/DDBJ whole genome shotgun (WGS) entry which is preliminary data.</text>
</comment>
<reference evidence="1" key="1">
    <citation type="submission" date="2022-08" db="EMBL/GenBank/DDBJ databases">
        <title>Genome Sequence of Lecanicillium fungicola.</title>
        <authorList>
            <person name="Buettner E."/>
        </authorList>
    </citation>
    <scope>NUCLEOTIDE SEQUENCE</scope>
    <source>
        <strain evidence="1">Babe33</strain>
    </source>
</reference>
<accession>A0ACC1NDW5</accession>
<evidence type="ECO:0000313" key="2">
    <source>
        <dbReference type="Proteomes" id="UP001143910"/>
    </source>
</evidence>
<dbReference type="Proteomes" id="UP001143910">
    <property type="component" value="Unassembled WGS sequence"/>
</dbReference>
<keyword evidence="2" id="KW-1185">Reference proteome</keyword>
<organism evidence="1 2">
    <name type="scientific">Zarea fungicola</name>
    <dbReference type="NCBI Taxonomy" id="93591"/>
    <lineage>
        <taxon>Eukaryota</taxon>
        <taxon>Fungi</taxon>
        <taxon>Dikarya</taxon>
        <taxon>Ascomycota</taxon>
        <taxon>Pezizomycotina</taxon>
        <taxon>Sordariomycetes</taxon>
        <taxon>Hypocreomycetidae</taxon>
        <taxon>Hypocreales</taxon>
        <taxon>Cordycipitaceae</taxon>
        <taxon>Zarea</taxon>
    </lineage>
</organism>
<dbReference type="EMBL" id="JANJQO010000464">
    <property type="protein sequence ID" value="KAJ2977512.1"/>
    <property type="molecule type" value="Genomic_DNA"/>
</dbReference>
<protein>
    <submittedName>
        <fullName evidence="1">Uncharacterized protein</fullName>
    </submittedName>
</protein>
<sequence length="121" mass="11711">MKFPALIALFVAAATAAPLLGDAAGGAPGTVAGLLSNPTAKVGKAEDTVNDIVSSVGKNAQSAVGKTGNVVNGLLGPAGGLLQPATGLLEPVTELLKPVTDLFKPITGTVDGLLGGVAVKN</sequence>
<proteinExistence type="predicted"/>
<gene>
    <name evidence="1" type="ORF">NQ176_g4330</name>
</gene>
<evidence type="ECO:0000313" key="1">
    <source>
        <dbReference type="EMBL" id="KAJ2977512.1"/>
    </source>
</evidence>